<keyword evidence="5" id="KW-0963">Cytoplasm</keyword>
<keyword evidence="12" id="KW-1185">Reference proteome</keyword>
<feature type="region of interest" description="Disordered" evidence="9">
    <location>
        <begin position="490"/>
        <end position="519"/>
    </location>
</feature>
<keyword evidence="8" id="KW-0863">Zinc-finger</keyword>
<feature type="compositionally biased region" description="Polar residues" evidence="9">
    <location>
        <begin position="116"/>
        <end position="154"/>
    </location>
</feature>
<dbReference type="InterPro" id="IPR045326">
    <property type="entry name" value="ATG17-like_dom"/>
</dbReference>
<dbReference type="GO" id="GO:0034727">
    <property type="term" value="P:piecemeal microautophagy of the nucleus"/>
    <property type="evidence" value="ECO:0007669"/>
    <property type="project" value="TreeGrafter"/>
</dbReference>
<dbReference type="GO" id="GO:0008270">
    <property type="term" value="F:zinc ion binding"/>
    <property type="evidence" value="ECO:0007669"/>
    <property type="project" value="UniProtKB-KW"/>
</dbReference>
<reference evidence="11 12" key="2">
    <citation type="submission" date="2017-02" db="EMBL/GenBank/DDBJ databases">
        <title>A genome survey and senescence transcriptome analysis in Lentinula edodes.</title>
        <authorList>
            <person name="Sakamoto Y."/>
            <person name="Nakade K."/>
            <person name="Sato S."/>
            <person name="Yoshida Y."/>
            <person name="Miyazaki K."/>
            <person name="Natsume S."/>
            <person name="Konno N."/>
        </authorList>
    </citation>
    <scope>NUCLEOTIDE SEQUENCE [LARGE SCALE GENOMIC DNA]</scope>
    <source>
        <strain evidence="11 12">NBRC 111202</strain>
    </source>
</reference>
<dbReference type="Pfam" id="PF04108">
    <property type="entry name" value="ATG17_like"/>
    <property type="match status" value="1"/>
</dbReference>
<dbReference type="InterPro" id="IPR000679">
    <property type="entry name" value="Znf_GATA"/>
</dbReference>
<gene>
    <name evidence="11" type="ORF">LENED_011216</name>
</gene>
<dbReference type="CDD" id="cd00202">
    <property type="entry name" value="ZnF_GATA"/>
    <property type="match status" value="1"/>
</dbReference>
<evidence type="ECO:0000313" key="11">
    <source>
        <dbReference type="EMBL" id="GAW09084.1"/>
    </source>
</evidence>
<evidence type="ECO:0000256" key="6">
    <source>
        <dbReference type="ARBA" id="ARBA00023006"/>
    </source>
</evidence>
<keyword evidence="11" id="KW-0808">Transferase</keyword>
<dbReference type="GO" id="GO:0043565">
    <property type="term" value="F:sequence-specific DNA binding"/>
    <property type="evidence" value="ECO:0007669"/>
    <property type="project" value="InterPro"/>
</dbReference>
<dbReference type="InterPro" id="IPR007240">
    <property type="entry name" value="Atg17"/>
</dbReference>
<name>A0A1Q3EPP5_LENED</name>
<dbReference type="SUPFAM" id="SSF57716">
    <property type="entry name" value="Glucocorticoid receptor-like (DNA-binding domain)"/>
    <property type="match status" value="1"/>
</dbReference>
<dbReference type="EMBL" id="BDGU01000996">
    <property type="protein sequence ID" value="GAW09084.1"/>
    <property type="molecule type" value="Genomic_DNA"/>
</dbReference>
<proteinExistence type="inferred from homology"/>
<evidence type="ECO:0000256" key="2">
    <source>
        <dbReference type="ARBA" id="ARBA00004623"/>
    </source>
</evidence>
<dbReference type="GO" id="GO:0000422">
    <property type="term" value="P:autophagy of mitochondrion"/>
    <property type="evidence" value="ECO:0007669"/>
    <property type="project" value="TreeGrafter"/>
</dbReference>
<comment type="subcellular location">
    <subcellularLocation>
        <location evidence="1">Cytoplasm</location>
    </subcellularLocation>
    <subcellularLocation>
        <location evidence="2">Preautophagosomal structure membrane</location>
        <topology evidence="2">Peripheral membrane protein</topology>
    </subcellularLocation>
</comment>
<evidence type="ECO:0000256" key="1">
    <source>
        <dbReference type="ARBA" id="ARBA00004496"/>
    </source>
</evidence>
<feature type="compositionally biased region" description="Polar residues" evidence="9">
    <location>
        <begin position="500"/>
        <end position="511"/>
    </location>
</feature>
<keyword evidence="7" id="KW-0472">Membrane</keyword>
<dbReference type="GO" id="GO:0060090">
    <property type="term" value="F:molecular adaptor activity"/>
    <property type="evidence" value="ECO:0007669"/>
    <property type="project" value="TreeGrafter"/>
</dbReference>
<comment type="caution">
    <text evidence="11">The sequence shown here is derived from an EMBL/GenBank/DDBJ whole genome shotgun (WGS) entry which is preliminary data.</text>
</comment>
<dbReference type="Proteomes" id="UP000188533">
    <property type="component" value="Unassembled WGS sequence"/>
</dbReference>
<keyword evidence="6" id="KW-0072">Autophagy</keyword>
<dbReference type="AlphaFoldDB" id="A0A1Q3EPP5"/>
<dbReference type="GO" id="GO:0034045">
    <property type="term" value="C:phagophore assembly site membrane"/>
    <property type="evidence" value="ECO:0007669"/>
    <property type="project" value="UniProtKB-SubCell"/>
</dbReference>
<dbReference type="Gene3D" id="3.30.50.10">
    <property type="entry name" value="Erythroid Transcription Factor GATA-1, subunit A"/>
    <property type="match status" value="1"/>
</dbReference>
<comment type="similarity">
    <text evidence="3">Belongs to the ATG17 family.</text>
</comment>
<dbReference type="SMART" id="SM00401">
    <property type="entry name" value="ZnF_GATA"/>
    <property type="match status" value="1"/>
</dbReference>
<reference evidence="11 12" key="1">
    <citation type="submission" date="2016-08" db="EMBL/GenBank/DDBJ databases">
        <authorList>
            <consortium name="Lentinula edodes genome sequencing consortium"/>
            <person name="Sakamoto Y."/>
            <person name="Nakade K."/>
            <person name="Sato S."/>
            <person name="Yoshida Y."/>
            <person name="Miyazaki K."/>
            <person name="Natsume S."/>
            <person name="Konno N."/>
        </authorList>
    </citation>
    <scope>NUCLEOTIDE SEQUENCE [LARGE SCALE GENOMIC DNA]</scope>
    <source>
        <strain evidence="11 12">NBRC 111202</strain>
    </source>
</reference>
<keyword evidence="11" id="KW-0418">Kinase</keyword>
<protein>
    <recommendedName>
        <fullName evidence="4">Autophagy-related protein 17</fullName>
    </recommendedName>
</protein>
<evidence type="ECO:0000256" key="3">
    <source>
        <dbReference type="ARBA" id="ARBA00006259"/>
    </source>
</evidence>
<dbReference type="GO" id="GO:0030295">
    <property type="term" value="F:protein kinase activator activity"/>
    <property type="evidence" value="ECO:0007669"/>
    <property type="project" value="TreeGrafter"/>
</dbReference>
<evidence type="ECO:0000256" key="4">
    <source>
        <dbReference type="ARBA" id="ARBA00013806"/>
    </source>
</evidence>
<dbReference type="PANTHER" id="PTHR28005:SF1">
    <property type="entry name" value="AUTOPHAGY-RELATED PROTEIN 17"/>
    <property type="match status" value="1"/>
</dbReference>
<feature type="domain" description="GATA-type" evidence="10">
    <location>
        <begin position="617"/>
        <end position="679"/>
    </location>
</feature>
<evidence type="ECO:0000313" key="12">
    <source>
        <dbReference type="Proteomes" id="UP000188533"/>
    </source>
</evidence>
<organism evidence="11 12">
    <name type="scientific">Lentinula edodes</name>
    <name type="common">Shiitake mushroom</name>
    <name type="synonym">Lentinus edodes</name>
    <dbReference type="NCBI Taxonomy" id="5353"/>
    <lineage>
        <taxon>Eukaryota</taxon>
        <taxon>Fungi</taxon>
        <taxon>Dikarya</taxon>
        <taxon>Basidiomycota</taxon>
        <taxon>Agaricomycotina</taxon>
        <taxon>Agaricomycetes</taxon>
        <taxon>Agaricomycetidae</taxon>
        <taxon>Agaricales</taxon>
        <taxon>Marasmiineae</taxon>
        <taxon>Omphalotaceae</taxon>
        <taxon>Lentinula</taxon>
    </lineage>
</organism>
<keyword evidence="8" id="KW-0862">Zinc</keyword>
<evidence type="ECO:0000259" key="10">
    <source>
        <dbReference type="PROSITE" id="PS50114"/>
    </source>
</evidence>
<dbReference type="STRING" id="5353.A0A1Q3EPP5"/>
<dbReference type="GO" id="GO:0016301">
    <property type="term" value="F:kinase activity"/>
    <property type="evidence" value="ECO:0007669"/>
    <property type="project" value="UniProtKB-KW"/>
</dbReference>
<dbReference type="GO" id="GO:1990316">
    <property type="term" value="C:Atg1/ULK1 kinase complex"/>
    <property type="evidence" value="ECO:0007669"/>
    <property type="project" value="TreeGrafter"/>
</dbReference>
<evidence type="ECO:0000256" key="8">
    <source>
        <dbReference type="PROSITE-ProRule" id="PRU00094"/>
    </source>
</evidence>
<feature type="region of interest" description="Disordered" evidence="9">
    <location>
        <begin position="109"/>
        <end position="162"/>
    </location>
</feature>
<dbReference type="GO" id="GO:0006355">
    <property type="term" value="P:regulation of DNA-templated transcription"/>
    <property type="evidence" value="ECO:0007669"/>
    <property type="project" value="InterPro"/>
</dbReference>
<keyword evidence="8" id="KW-0479">Metal-binding</keyword>
<dbReference type="PROSITE" id="PS50114">
    <property type="entry name" value="GATA_ZN_FINGER_2"/>
    <property type="match status" value="1"/>
</dbReference>
<accession>A0A1Q3EPP5</accession>
<dbReference type="PANTHER" id="PTHR28005">
    <property type="entry name" value="AUTOPHAGY-RELATED PROTEIN 17"/>
    <property type="match status" value="1"/>
</dbReference>
<dbReference type="InterPro" id="IPR013088">
    <property type="entry name" value="Znf_NHR/GATA"/>
</dbReference>
<evidence type="ECO:0000256" key="5">
    <source>
        <dbReference type="ARBA" id="ARBA00022490"/>
    </source>
</evidence>
<evidence type="ECO:0000256" key="7">
    <source>
        <dbReference type="ARBA" id="ARBA00023136"/>
    </source>
</evidence>
<dbReference type="GO" id="GO:0000045">
    <property type="term" value="P:autophagosome assembly"/>
    <property type="evidence" value="ECO:0007669"/>
    <property type="project" value="TreeGrafter"/>
</dbReference>
<sequence length="688" mass="77681">MSVAPASDPHIVSLVLQSKKALQEGEQICSKANELSATSTQTSIDVLILDAKVKWITDNVLEQLKLAAFVAKSIEEKRTKLNKQVQDWDNLRTKQTDALDKILNELGSQRVPPDFHQTSTASSIFGSQNSEDEQQNYTQSNGLSTLSRSPSDTIQVPRPKPQADLKNWKTLRDFVDDQAIEDIFECMEEEHTIVEDILSRTDEYSEKLTTAIHSIREYLPEMTPPPSIEQLITSQDSAQIGMAGHLESLAAHYDQMCNALREREAGDVFGEDDLQDMNRDTEELPSILSELEENLRSVTATYDQLCQIRDTNQEHIKRLSNVLDELDELGDIMTEMLQTQETVESECEQRFTQMQRHLLTVEDLQQQFISYQTAFRKLILEIARRRVYKEAAENIVRGMMDQLTAMTEEERRVREHFNQEQGAHLPEDLCLCISNYPTKWDISPWAGEVLESLPDIPTDMVTEARNHVRTEPPSVVNGTESLTSITCSLNGYNHRRTSNRNDIPNIQTSKMPRTRHSPVGSASGQFYGEGYPNGVTSSTAYVSDISGLPFRNEQLTGLVQSNPMPQAPVHSSSNLEKNPVAQNPGGTFHTFSVALRKEYSSIRTSPLVIRPRTAEISPQPRICSACGITHTVLWRKSKVHPGNYLCNRCGLWERNNRVERTTLAEGHTSMVKEFIVQSPYSSEGDILE</sequence>
<evidence type="ECO:0000256" key="9">
    <source>
        <dbReference type="SAM" id="MobiDB-lite"/>
    </source>
</evidence>